<dbReference type="GO" id="GO:0022857">
    <property type="term" value="F:transmembrane transporter activity"/>
    <property type="evidence" value="ECO:0007669"/>
    <property type="project" value="InterPro"/>
</dbReference>
<proteinExistence type="inferred from homology"/>
<evidence type="ECO:0000256" key="3">
    <source>
        <dbReference type="ARBA" id="ARBA00022448"/>
    </source>
</evidence>
<dbReference type="AlphaFoldDB" id="A0A8H3FIE0"/>
<keyword evidence="6 7" id="KW-0472">Membrane</keyword>
<evidence type="ECO:0000256" key="2">
    <source>
        <dbReference type="ARBA" id="ARBA00008974"/>
    </source>
</evidence>
<evidence type="ECO:0000313" key="9">
    <source>
        <dbReference type="Proteomes" id="UP000664203"/>
    </source>
</evidence>
<dbReference type="Gene3D" id="1.10.4160.10">
    <property type="entry name" value="Hydantoin permease"/>
    <property type="match status" value="1"/>
</dbReference>
<gene>
    <name evidence="8" type="ORF">ALECFALPRED_002103</name>
</gene>
<evidence type="ECO:0000313" key="8">
    <source>
        <dbReference type="EMBL" id="CAF9922498.1"/>
    </source>
</evidence>
<dbReference type="InterPro" id="IPR026030">
    <property type="entry name" value="Pur-cyt_permease_Fcy2/21/22"/>
</dbReference>
<dbReference type="GO" id="GO:0005886">
    <property type="term" value="C:plasma membrane"/>
    <property type="evidence" value="ECO:0007669"/>
    <property type="project" value="TreeGrafter"/>
</dbReference>
<feature type="transmembrane region" description="Helical" evidence="7">
    <location>
        <begin position="77"/>
        <end position="96"/>
    </location>
</feature>
<dbReference type="OrthoDB" id="5428495at2759"/>
<name>A0A8H3FIE0_9LECA</name>
<dbReference type="InterPro" id="IPR001248">
    <property type="entry name" value="Pur-cyt_permease"/>
</dbReference>
<evidence type="ECO:0000256" key="1">
    <source>
        <dbReference type="ARBA" id="ARBA00004141"/>
    </source>
</evidence>
<dbReference type="Proteomes" id="UP000664203">
    <property type="component" value="Unassembled WGS sequence"/>
</dbReference>
<evidence type="ECO:0000256" key="4">
    <source>
        <dbReference type="ARBA" id="ARBA00022692"/>
    </source>
</evidence>
<reference evidence="8" key="1">
    <citation type="submission" date="2021-03" db="EMBL/GenBank/DDBJ databases">
        <authorList>
            <person name="Tagirdzhanova G."/>
        </authorList>
    </citation>
    <scope>NUCLEOTIDE SEQUENCE</scope>
</reference>
<dbReference type="PANTHER" id="PTHR31806:SF8">
    <property type="entry name" value="TRANSPORTER, PUTATIVE (AFU_ORTHOLOGUE AFUA_2G03000)-RELATED"/>
    <property type="match status" value="1"/>
</dbReference>
<comment type="caution">
    <text evidence="8">The sequence shown here is derived from an EMBL/GenBank/DDBJ whole genome shotgun (WGS) entry which is preliminary data.</text>
</comment>
<keyword evidence="9" id="KW-1185">Reference proteome</keyword>
<comment type="similarity">
    <text evidence="2">Belongs to the purine-cytosine permease (2.A.39) family.</text>
</comment>
<evidence type="ECO:0000256" key="5">
    <source>
        <dbReference type="ARBA" id="ARBA00022989"/>
    </source>
</evidence>
<dbReference type="GO" id="GO:0000329">
    <property type="term" value="C:fungal-type vacuole membrane"/>
    <property type="evidence" value="ECO:0007669"/>
    <property type="project" value="TreeGrafter"/>
</dbReference>
<evidence type="ECO:0000256" key="6">
    <source>
        <dbReference type="ARBA" id="ARBA00023136"/>
    </source>
</evidence>
<evidence type="ECO:0000256" key="7">
    <source>
        <dbReference type="SAM" id="Phobius"/>
    </source>
</evidence>
<feature type="transmembrane region" description="Helical" evidence="7">
    <location>
        <begin position="116"/>
        <end position="136"/>
    </location>
</feature>
<accession>A0A8H3FIE0</accession>
<keyword evidence="5 7" id="KW-1133">Transmembrane helix</keyword>
<sequence>MDQPTAQPVDVEKHAQVSLISPESISLNKRTVSSESSVARSVRVHSKIAQWNTKIESLAGLEARGIARVPLEERHQASVIGYAQMAFLWFSSNVTANNLGVGLLGPLLFNLGFTDSVMMATFGCLLGSAVTAYMSIWSAQSGNRTMVCNYPLIQDFPVFQSGTNQIEVMKMLGNVQ</sequence>
<dbReference type="Pfam" id="PF02133">
    <property type="entry name" value="Transp_cyt_pur"/>
    <property type="match status" value="1"/>
</dbReference>
<dbReference type="PANTHER" id="PTHR31806">
    <property type="entry name" value="PURINE-CYTOSINE PERMEASE FCY2-RELATED"/>
    <property type="match status" value="1"/>
</dbReference>
<organism evidence="8 9">
    <name type="scientific">Alectoria fallacina</name>
    <dbReference type="NCBI Taxonomy" id="1903189"/>
    <lineage>
        <taxon>Eukaryota</taxon>
        <taxon>Fungi</taxon>
        <taxon>Dikarya</taxon>
        <taxon>Ascomycota</taxon>
        <taxon>Pezizomycotina</taxon>
        <taxon>Lecanoromycetes</taxon>
        <taxon>OSLEUM clade</taxon>
        <taxon>Lecanoromycetidae</taxon>
        <taxon>Lecanorales</taxon>
        <taxon>Lecanorineae</taxon>
        <taxon>Parmeliaceae</taxon>
        <taxon>Alectoria</taxon>
    </lineage>
</organism>
<keyword evidence="3" id="KW-0813">Transport</keyword>
<dbReference type="EMBL" id="CAJPDR010000156">
    <property type="protein sequence ID" value="CAF9922498.1"/>
    <property type="molecule type" value="Genomic_DNA"/>
</dbReference>
<keyword evidence="4 7" id="KW-0812">Transmembrane</keyword>
<protein>
    <submittedName>
        <fullName evidence="8">Uncharacterized protein</fullName>
    </submittedName>
</protein>
<comment type="subcellular location">
    <subcellularLocation>
        <location evidence="1">Membrane</location>
        <topology evidence="1">Multi-pass membrane protein</topology>
    </subcellularLocation>
</comment>